<dbReference type="AlphaFoldDB" id="A0A7Y9J791"/>
<proteinExistence type="predicted"/>
<dbReference type="PANTHER" id="PTHR30115">
    <property type="entry name" value="NITROGEN REGULATORY PROTEIN P-II"/>
    <property type="match status" value="1"/>
</dbReference>
<organism evidence="1 2">
    <name type="scientific">Actinomycetospora corticicola</name>
    <dbReference type="NCBI Taxonomy" id="663602"/>
    <lineage>
        <taxon>Bacteria</taxon>
        <taxon>Bacillati</taxon>
        <taxon>Actinomycetota</taxon>
        <taxon>Actinomycetes</taxon>
        <taxon>Pseudonocardiales</taxon>
        <taxon>Pseudonocardiaceae</taxon>
        <taxon>Actinomycetospora</taxon>
    </lineage>
</organism>
<evidence type="ECO:0000313" key="1">
    <source>
        <dbReference type="EMBL" id="NYD37791.1"/>
    </source>
</evidence>
<dbReference type="Pfam" id="PF00543">
    <property type="entry name" value="P-II"/>
    <property type="match status" value="1"/>
</dbReference>
<dbReference type="PANTHER" id="PTHR30115:SF11">
    <property type="entry name" value="NITROGEN REGULATORY PROTEIN P-II HOMOLOG"/>
    <property type="match status" value="1"/>
</dbReference>
<dbReference type="GO" id="GO:0005524">
    <property type="term" value="F:ATP binding"/>
    <property type="evidence" value="ECO:0007669"/>
    <property type="project" value="TreeGrafter"/>
</dbReference>
<dbReference type="PROSITE" id="PS51343">
    <property type="entry name" value="PII_GLNB_DOM"/>
    <property type="match status" value="1"/>
</dbReference>
<dbReference type="Gene3D" id="3.30.70.120">
    <property type="match status" value="1"/>
</dbReference>
<gene>
    <name evidence="1" type="ORF">BJ983_003893</name>
</gene>
<reference evidence="1 2" key="1">
    <citation type="submission" date="2020-07" db="EMBL/GenBank/DDBJ databases">
        <title>Sequencing the genomes of 1000 actinobacteria strains.</title>
        <authorList>
            <person name="Klenk H.-P."/>
        </authorList>
    </citation>
    <scope>NUCLEOTIDE SEQUENCE [LARGE SCALE GENOMIC DNA]</scope>
    <source>
        <strain evidence="1 2">DSM 45772</strain>
    </source>
</reference>
<dbReference type="GO" id="GO:0006808">
    <property type="term" value="P:regulation of nitrogen utilization"/>
    <property type="evidence" value="ECO:0007669"/>
    <property type="project" value="InterPro"/>
</dbReference>
<dbReference type="PRINTS" id="PR00340">
    <property type="entry name" value="PIIGLNB"/>
</dbReference>
<dbReference type="GO" id="GO:0030234">
    <property type="term" value="F:enzyme regulator activity"/>
    <property type="evidence" value="ECO:0007669"/>
    <property type="project" value="InterPro"/>
</dbReference>
<accession>A0A7Y9J791</accession>
<dbReference type="GO" id="GO:0005829">
    <property type="term" value="C:cytosol"/>
    <property type="evidence" value="ECO:0007669"/>
    <property type="project" value="TreeGrafter"/>
</dbReference>
<evidence type="ECO:0000313" key="2">
    <source>
        <dbReference type="Proteomes" id="UP000535890"/>
    </source>
</evidence>
<sequence>MKLVTAVVRPHALDGVRRACERLAVLGMTISEVRVHEAGHVQVHKGARVAVDLVPRLRIETVVDDDVVERLLDQIRANLGDADGRLSVLPVDLVLRVRTGERGRDAV</sequence>
<keyword evidence="2" id="KW-1185">Reference proteome</keyword>
<comment type="caution">
    <text evidence="1">The sequence shown here is derived from an EMBL/GenBank/DDBJ whole genome shotgun (WGS) entry which is preliminary data.</text>
</comment>
<dbReference type="RefSeq" id="WP_179795323.1">
    <property type="nucleotide sequence ID" value="NZ_BAABHP010000025.1"/>
</dbReference>
<dbReference type="InterPro" id="IPR002187">
    <property type="entry name" value="N-reg_PII"/>
</dbReference>
<dbReference type="InterPro" id="IPR015867">
    <property type="entry name" value="N-reg_PII/ATP_PRibTrfase_C"/>
</dbReference>
<dbReference type="Proteomes" id="UP000535890">
    <property type="component" value="Unassembled WGS sequence"/>
</dbReference>
<dbReference type="SUPFAM" id="SSF54913">
    <property type="entry name" value="GlnB-like"/>
    <property type="match status" value="1"/>
</dbReference>
<name>A0A7Y9J791_9PSEU</name>
<dbReference type="InterPro" id="IPR011322">
    <property type="entry name" value="N-reg_PII-like_a/b"/>
</dbReference>
<dbReference type="EMBL" id="JACCBN010000001">
    <property type="protein sequence ID" value="NYD37791.1"/>
    <property type="molecule type" value="Genomic_DNA"/>
</dbReference>
<protein>
    <submittedName>
        <fullName evidence="1">Nitrogen regulatory protein P-II 1</fullName>
    </submittedName>
</protein>
<dbReference type="SMART" id="SM00938">
    <property type="entry name" value="P-II"/>
    <property type="match status" value="1"/>
</dbReference>